<dbReference type="AlphaFoldDB" id="A0AAV3RBT0"/>
<evidence type="ECO:0000313" key="2">
    <source>
        <dbReference type="Proteomes" id="UP001454036"/>
    </source>
</evidence>
<protein>
    <submittedName>
        <fullName evidence="1">Uncharacterized protein</fullName>
    </submittedName>
</protein>
<dbReference type="PANTHER" id="PTHR33984:SF2">
    <property type="entry name" value="OS02G0717600 PROTEIN"/>
    <property type="match status" value="1"/>
</dbReference>
<dbReference type="Proteomes" id="UP001454036">
    <property type="component" value="Unassembled WGS sequence"/>
</dbReference>
<proteinExistence type="predicted"/>
<accession>A0AAV3RBT0</accession>
<dbReference type="EMBL" id="BAABME010025699">
    <property type="protein sequence ID" value="GAA0172580.1"/>
    <property type="molecule type" value="Genomic_DNA"/>
</dbReference>
<evidence type="ECO:0000313" key="1">
    <source>
        <dbReference type="EMBL" id="GAA0172580.1"/>
    </source>
</evidence>
<dbReference type="PANTHER" id="PTHR33984">
    <property type="entry name" value="OS02G0717600 PROTEIN"/>
    <property type="match status" value="1"/>
</dbReference>
<sequence length="343" mass="38277">MTFTHEMKQSDTATRTSRLVHALARSPFQDGYVSYPWQQKMQESLPVPNSSCFYSILLLPKASERASYKYNDLEDTLARANAWLNSSQETGVPIVFMNIQTESLLTKISGDTASSTVSAGSLSDLSNLANSSLYGFEDYHGVDIGVVRAVRLWFSPLGGEIPIEIKIKEDDTKLGFAISRTEEGFIYISSVLEDDDDTPSSRSGLHDLFKQSSNENRLLVISRISNQKVLPWIVSPSGAIRCFDTVSLSQKLSLHRHAKVPILVHLFLWDRSVGAANVGSIRSRSISPPVLPLPAEVRLSHRPNENQVMPMPQEGLDESRLQRDTAGEFSFRFHDFSLANNWV</sequence>
<reference evidence="1 2" key="1">
    <citation type="submission" date="2024-01" db="EMBL/GenBank/DDBJ databases">
        <title>The complete chloroplast genome sequence of Lithospermum erythrorhizon: insights into the phylogenetic relationship among Boraginaceae species and the maternal lineages of purple gromwells.</title>
        <authorList>
            <person name="Okada T."/>
            <person name="Watanabe K."/>
        </authorList>
    </citation>
    <scope>NUCLEOTIDE SEQUENCE [LARGE SCALE GENOMIC DNA]</scope>
</reference>
<comment type="caution">
    <text evidence="1">The sequence shown here is derived from an EMBL/GenBank/DDBJ whole genome shotgun (WGS) entry which is preliminary data.</text>
</comment>
<organism evidence="1 2">
    <name type="scientific">Lithospermum erythrorhizon</name>
    <name type="common">Purple gromwell</name>
    <name type="synonym">Lithospermum officinale var. erythrorhizon</name>
    <dbReference type="NCBI Taxonomy" id="34254"/>
    <lineage>
        <taxon>Eukaryota</taxon>
        <taxon>Viridiplantae</taxon>
        <taxon>Streptophyta</taxon>
        <taxon>Embryophyta</taxon>
        <taxon>Tracheophyta</taxon>
        <taxon>Spermatophyta</taxon>
        <taxon>Magnoliopsida</taxon>
        <taxon>eudicotyledons</taxon>
        <taxon>Gunneridae</taxon>
        <taxon>Pentapetalae</taxon>
        <taxon>asterids</taxon>
        <taxon>lamiids</taxon>
        <taxon>Boraginales</taxon>
        <taxon>Boraginaceae</taxon>
        <taxon>Boraginoideae</taxon>
        <taxon>Lithospermeae</taxon>
        <taxon>Lithospermum</taxon>
    </lineage>
</organism>
<name>A0AAV3RBT0_LITER</name>
<keyword evidence="2" id="KW-1185">Reference proteome</keyword>
<gene>
    <name evidence="1" type="ORF">LIER_41361</name>
</gene>